<evidence type="ECO:0000313" key="1">
    <source>
        <dbReference type="EMBL" id="JAD30125.1"/>
    </source>
</evidence>
<dbReference type="EMBL" id="GBRH01267770">
    <property type="protein sequence ID" value="JAD30125.1"/>
    <property type="molecule type" value="Transcribed_RNA"/>
</dbReference>
<accession>A0A0A8Z087</accession>
<organism evidence="1">
    <name type="scientific">Arundo donax</name>
    <name type="common">Giant reed</name>
    <name type="synonym">Donax arundinaceus</name>
    <dbReference type="NCBI Taxonomy" id="35708"/>
    <lineage>
        <taxon>Eukaryota</taxon>
        <taxon>Viridiplantae</taxon>
        <taxon>Streptophyta</taxon>
        <taxon>Embryophyta</taxon>
        <taxon>Tracheophyta</taxon>
        <taxon>Spermatophyta</taxon>
        <taxon>Magnoliopsida</taxon>
        <taxon>Liliopsida</taxon>
        <taxon>Poales</taxon>
        <taxon>Poaceae</taxon>
        <taxon>PACMAD clade</taxon>
        <taxon>Arundinoideae</taxon>
        <taxon>Arundineae</taxon>
        <taxon>Arundo</taxon>
    </lineage>
</organism>
<name>A0A0A8Z087_ARUDO</name>
<sequence length="14" mass="1565">MAYAHGLTRSKARC</sequence>
<reference evidence="1" key="1">
    <citation type="submission" date="2014-09" db="EMBL/GenBank/DDBJ databases">
        <authorList>
            <person name="Magalhaes I.L.F."/>
            <person name="Oliveira U."/>
            <person name="Santos F.R."/>
            <person name="Vidigal T.H.D.A."/>
            <person name="Brescovit A.D."/>
            <person name="Santos A.J."/>
        </authorList>
    </citation>
    <scope>NUCLEOTIDE SEQUENCE</scope>
    <source>
        <tissue evidence="1">Shoot tissue taken approximately 20 cm above the soil surface</tissue>
    </source>
</reference>
<reference evidence="1" key="2">
    <citation type="journal article" date="2015" name="Data Brief">
        <title>Shoot transcriptome of the giant reed, Arundo donax.</title>
        <authorList>
            <person name="Barrero R.A."/>
            <person name="Guerrero F.D."/>
            <person name="Moolhuijzen P."/>
            <person name="Goolsby J.A."/>
            <person name="Tidwell J."/>
            <person name="Bellgard S.E."/>
            <person name="Bellgard M.I."/>
        </authorList>
    </citation>
    <scope>NUCLEOTIDE SEQUENCE</scope>
    <source>
        <tissue evidence="1">Shoot tissue taken approximately 20 cm above the soil surface</tissue>
    </source>
</reference>
<proteinExistence type="predicted"/>
<protein>
    <submittedName>
        <fullName evidence="1">Uncharacterized protein</fullName>
    </submittedName>
</protein>